<sequence length="464" mass="50516">MSDFDLVLTGQVVRTDRVIENGYVAIRDETVELIGSGEPPAARERQDFGKSYVLPGAIDAQVHSKSQLGQEDFIWSTRAAAAGGVTTVVDMPYDAGFLVCTGDRVRQKIKEAGEQTRVDFALYGTIDPADGPRHIAGMVEAGVSAFKFSTFNTDSKRFPRIPPQDLYACFTEIGRFGLAAGVHNENDEMVRAAMASVEASGITDYRAHALSRPPVTETLAMAEVYELGAQSGCSTHVVHCSVGRGYDLCEGYRQQGFDTTVEACIHYLTLDEENDVARLGGKAKINPPVRPRAEVESLWQHLAAGHVTVVSTDHVSWSENRKADPVMLKNSSGVPGLEVLYPLLVKGLVERRLDISLAARLLAANPARLFRFGHRKGALERGRDADVVVMAHAPHRYDPEESGHNFVTWSPYAGIELPYRPVATYLRGKLVFDGKDVLAEPGSGAFVRPPALRPSLARNESVAA</sequence>
<dbReference type="EMBL" id="CP061379">
    <property type="protein sequence ID" value="QPF93042.1"/>
    <property type="molecule type" value="Genomic_DNA"/>
</dbReference>
<protein>
    <submittedName>
        <fullName evidence="2">Dihydroorotase family protein</fullName>
    </submittedName>
</protein>
<reference evidence="2 3" key="1">
    <citation type="submission" date="2020-09" db="EMBL/GenBank/DDBJ databases">
        <title>Complete genomes of bradyrhizobia occurring on native shrubby legumes in Australia.</title>
        <authorList>
            <person name="Lafay B."/>
        </authorList>
    </citation>
    <scope>NUCLEOTIDE SEQUENCE [LARGE SCALE GENOMIC DNA]</scope>
    <source>
        <strain evidence="2 3">BDV5040</strain>
    </source>
</reference>
<dbReference type="GO" id="GO:0004038">
    <property type="term" value="F:allantoinase activity"/>
    <property type="evidence" value="ECO:0007669"/>
    <property type="project" value="TreeGrafter"/>
</dbReference>
<feature type="domain" description="Amidohydrolase-related" evidence="1">
    <location>
        <begin position="52"/>
        <end position="431"/>
    </location>
</feature>
<gene>
    <name evidence="2" type="ORF">IC761_07160</name>
</gene>
<dbReference type="GO" id="GO:0005737">
    <property type="term" value="C:cytoplasm"/>
    <property type="evidence" value="ECO:0007669"/>
    <property type="project" value="TreeGrafter"/>
</dbReference>
<dbReference type="Gene3D" id="2.30.40.10">
    <property type="entry name" value="Urease, subunit C, domain 1"/>
    <property type="match status" value="1"/>
</dbReference>
<dbReference type="InterPro" id="IPR050138">
    <property type="entry name" value="DHOase/Allantoinase_Hydrolase"/>
</dbReference>
<dbReference type="Pfam" id="PF01979">
    <property type="entry name" value="Amidohydro_1"/>
    <property type="match status" value="1"/>
</dbReference>
<evidence type="ECO:0000259" key="1">
    <source>
        <dbReference type="Pfam" id="PF01979"/>
    </source>
</evidence>
<dbReference type="Proteomes" id="UP000594621">
    <property type="component" value="Chromosome"/>
</dbReference>
<dbReference type="InterPro" id="IPR006680">
    <property type="entry name" value="Amidohydro-rel"/>
</dbReference>
<evidence type="ECO:0000313" key="2">
    <source>
        <dbReference type="EMBL" id="QPF93042.1"/>
    </source>
</evidence>
<proteinExistence type="predicted"/>
<dbReference type="AlphaFoldDB" id="A0A7S9D8F0"/>
<dbReference type="InterPro" id="IPR032466">
    <property type="entry name" value="Metal_Hydrolase"/>
</dbReference>
<organism evidence="2 3">
    <name type="scientific">Bradyrhizobium commune</name>
    <dbReference type="NCBI Taxonomy" id="83627"/>
    <lineage>
        <taxon>Bacteria</taxon>
        <taxon>Pseudomonadati</taxon>
        <taxon>Pseudomonadota</taxon>
        <taxon>Alphaproteobacteria</taxon>
        <taxon>Hyphomicrobiales</taxon>
        <taxon>Nitrobacteraceae</taxon>
        <taxon>Bradyrhizobium</taxon>
    </lineage>
</organism>
<accession>A0A7S9D8F0</accession>
<keyword evidence="3" id="KW-1185">Reference proteome</keyword>
<dbReference type="KEGG" id="bcou:IC761_07160"/>
<dbReference type="Gene3D" id="3.20.20.140">
    <property type="entry name" value="Metal-dependent hydrolases"/>
    <property type="match status" value="1"/>
</dbReference>
<dbReference type="RefSeq" id="WP_195802561.1">
    <property type="nucleotide sequence ID" value="NZ_CP061379.1"/>
</dbReference>
<name>A0A7S9D8F0_9BRAD</name>
<dbReference type="SUPFAM" id="SSF51338">
    <property type="entry name" value="Composite domain of metallo-dependent hydrolases"/>
    <property type="match status" value="1"/>
</dbReference>
<evidence type="ECO:0000313" key="3">
    <source>
        <dbReference type="Proteomes" id="UP000594621"/>
    </source>
</evidence>
<dbReference type="GO" id="GO:0006145">
    <property type="term" value="P:purine nucleobase catabolic process"/>
    <property type="evidence" value="ECO:0007669"/>
    <property type="project" value="TreeGrafter"/>
</dbReference>
<dbReference type="PANTHER" id="PTHR43668">
    <property type="entry name" value="ALLANTOINASE"/>
    <property type="match status" value="1"/>
</dbReference>
<dbReference type="SUPFAM" id="SSF51556">
    <property type="entry name" value="Metallo-dependent hydrolases"/>
    <property type="match status" value="1"/>
</dbReference>
<dbReference type="PANTHER" id="PTHR43668:SF2">
    <property type="entry name" value="ALLANTOINASE"/>
    <property type="match status" value="1"/>
</dbReference>
<dbReference type="InterPro" id="IPR011059">
    <property type="entry name" value="Metal-dep_hydrolase_composite"/>
</dbReference>